<gene>
    <name evidence="1" type="ORF">TH606_05210</name>
</gene>
<dbReference type="Proteomes" id="UP000076964">
    <property type="component" value="Unassembled WGS sequence"/>
</dbReference>
<sequence length="392" mass="43493">MSQAVKLFEPYHGLSIFRSEKILYGAFSSPHAVISTCRVNGGLREDIDFVANHQACEPKPCPGQEHEKCLAIRDPQGYHRLVCEYHSLPPEKTVLLGTAANMNLAGFAEEGFAIPETQEKLIVFCVATAGVETNAGRAGDPSQVFEWNGRFFPLTDHGTINIMLFVNQEIAPCGLVRAVTMATEAKTAVLQELNVPSRYSEGLATGTGTDQIAIASLKNGNTLRGTGKHVKLGELIARAVKKAVRESLARQNKRTPESIRYAPRLLERFGLGEEAFFEKLKPLLPEPHYTWLYRNRYAVLSDTAFLAAVLAFVHLLDQHAWGVIPRDHREALLNQGALIASALSGKDNQFAKFKEKLSAYEEPEKILLAAVATGFQEKWQVPYYEVKEDEKK</sequence>
<dbReference type="EMBL" id="LSFI01000020">
    <property type="protein sequence ID" value="OAG27755.1"/>
    <property type="molecule type" value="Genomic_DNA"/>
</dbReference>
<organism evidence="1 2">
    <name type="scientific">Thermodesulfatator autotrophicus</name>
    <dbReference type="NCBI Taxonomy" id="1795632"/>
    <lineage>
        <taxon>Bacteria</taxon>
        <taxon>Pseudomonadati</taxon>
        <taxon>Thermodesulfobacteriota</taxon>
        <taxon>Thermodesulfobacteria</taxon>
        <taxon>Thermodesulfobacteriales</taxon>
        <taxon>Thermodesulfatatoraceae</taxon>
        <taxon>Thermodesulfatator</taxon>
    </lineage>
</organism>
<accession>A0A177E782</accession>
<evidence type="ECO:0000313" key="1">
    <source>
        <dbReference type="EMBL" id="OAG27755.1"/>
    </source>
</evidence>
<dbReference type="AlphaFoldDB" id="A0A177E782"/>
<proteinExistence type="predicted"/>
<dbReference type="PANTHER" id="PTHR35336">
    <property type="entry name" value="ADENOSYLCOBINAMIDE AMIDOHYDROLASE"/>
    <property type="match status" value="1"/>
</dbReference>
<keyword evidence="2" id="KW-1185">Reference proteome</keyword>
<dbReference type="RefSeq" id="WP_068541863.1">
    <property type="nucleotide sequence ID" value="NZ_LSFI01000020.1"/>
</dbReference>
<comment type="caution">
    <text evidence="1">The sequence shown here is derived from an EMBL/GenBank/DDBJ whole genome shotgun (WGS) entry which is preliminary data.</text>
</comment>
<dbReference type="InterPro" id="IPR052209">
    <property type="entry name" value="CbiZ"/>
</dbReference>
<dbReference type="STRING" id="1795632.TH606_05210"/>
<dbReference type="InterPro" id="IPR002808">
    <property type="entry name" value="AdoCbi_amidolase"/>
</dbReference>
<evidence type="ECO:0000313" key="2">
    <source>
        <dbReference type="Proteomes" id="UP000076964"/>
    </source>
</evidence>
<name>A0A177E782_9BACT</name>
<dbReference type="OrthoDB" id="9767827at2"/>
<reference evidence="1 2" key="1">
    <citation type="submission" date="2016-02" db="EMBL/GenBank/DDBJ databases">
        <title>Draft genome sequence of Thermodesulfatator sp. S606.</title>
        <authorList>
            <person name="Lai Q."/>
            <person name="Cao J."/>
            <person name="Dupont S."/>
            <person name="Shao Z."/>
            <person name="Jebbar M."/>
            <person name="Alain K."/>
        </authorList>
    </citation>
    <scope>NUCLEOTIDE SEQUENCE [LARGE SCALE GENOMIC DNA]</scope>
    <source>
        <strain evidence="1 2">S606</strain>
    </source>
</reference>
<dbReference type="PANTHER" id="PTHR35336:SF5">
    <property type="entry name" value="ADENOSYLCOBINAMIDE AMIDOHYDROLASE"/>
    <property type="match status" value="1"/>
</dbReference>
<evidence type="ECO:0008006" key="3">
    <source>
        <dbReference type="Google" id="ProtNLM"/>
    </source>
</evidence>
<dbReference type="Pfam" id="PF01955">
    <property type="entry name" value="CbiZ"/>
    <property type="match status" value="1"/>
</dbReference>
<protein>
    <recommendedName>
        <fullName evidence="3">Adenosylcobinamide amidohydrolase</fullName>
    </recommendedName>
</protein>